<dbReference type="PANTHER" id="PTHR38049">
    <property type="entry name" value="RICIN B LECTIN DOMAIN-CONTAINING PROTEIN"/>
    <property type="match status" value="1"/>
</dbReference>
<keyword evidence="3" id="KW-1185">Reference proteome</keyword>
<proteinExistence type="predicted"/>
<feature type="chain" id="PRO_5023069505" evidence="1">
    <location>
        <begin position="16"/>
        <end position="224"/>
    </location>
</feature>
<organism evidence="2 3">
    <name type="scientific">Coprinopsis marcescibilis</name>
    <name type="common">Agaric fungus</name>
    <name type="synonym">Psathyrella marcescibilis</name>
    <dbReference type="NCBI Taxonomy" id="230819"/>
    <lineage>
        <taxon>Eukaryota</taxon>
        <taxon>Fungi</taxon>
        <taxon>Dikarya</taxon>
        <taxon>Basidiomycota</taxon>
        <taxon>Agaricomycotina</taxon>
        <taxon>Agaricomycetes</taxon>
        <taxon>Agaricomycetidae</taxon>
        <taxon>Agaricales</taxon>
        <taxon>Agaricineae</taxon>
        <taxon>Psathyrellaceae</taxon>
        <taxon>Coprinopsis</taxon>
    </lineage>
</organism>
<name>A0A5C3KRR4_COPMA</name>
<dbReference type="PANTHER" id="PTHR38049:SF1">
    <property type="entry name" value="PROTEIN KINASE DOMAIN-CONTAINING PROTEIN"/>
    <property type="match status" value="1"/>
</dbReference>
<evidence type="ECO:0000256" key="1">
    <source>
        <dbReference type="SAM" id="SignalP"/>
    </source>
</evidence>
<evidence type="ECO:0000313" key="2">
    <source>
        <dbReference type="EMBL" id="TFK22927.1"/>
    </source>
</evidence>
<evidence type="ECO:0000313" key="3">
    <source>
        <dbReference type="Proteomes" id="UP000307440"/>
    </source>
</evidence>
<feature type="signal peptide" evidence="1">
    <location>
        <begin position="1"/>
        <end position="15"/>
    </location>
</feature>
<dbReference type="EMBL" id="ML210229">
    <property type="protein sequence ID" value="TFK22927.1"/>
    <property type="molecule type" value="Genomic_DNA"/>
</dbReference>
<dbReference type="AlphaFoldDB" id="A0A5C3KRR4"/>
<keyword evidence="1" id="KW-0732">Signal</keyword>
<reference evidence="2 3" key="1">
    <citation type="journal article" date="2019" name="Nat. Ecol. Evol.">
        <title>Megaphylogeny resolves global patterns of mushroom evolution.</title>
        <authorList>
            <person name="Varga T."/>
            <person name="Krizsan K."/>
            <person name="Foldi C."/>
            <person name="Dima B."/>
            <person name="Sanchez-Garcia M."/>
            <person name="Sanchez-Ramirez S."/>
            <person name="Szollosi G.J."/>
            <person name="Szarkandi J.G."/>
            <person name="Papp V."/>
            <person name="Albert L."/>
            <person name="Andreopoulos W."/>
            <person name="Angelini C."/>
            <person name="Antonin V."/>
            <person name="Barry K.W."/>
            <person name="Bougher N.L."/>
            <person name="Buchanan P."/>
            <person name="Buyck B."/>
            <person name="Bense V."/>
            <person name="Catcheside P."/>
            <person name="Chovatia M."/>
            <person name="Cooper J."/>
            <person name="Damon W."/>
            <person name="Desjardin D."/>
            <person name="Finy P."/>
            <person name="Geml J."/>
            <person name="Haridas S."/>
            <person name="Hughes K."/>
            <person name="Justo A."/>
            <person name="Karasinski D."/>
            <person name="Kautmanova I."/>
            <person name="Kiss B."/>
            <person name="Kocsube S."/>
            <person name="Kotiranta H."/>
            <person name="LaButti K.M."/>
            <person name="Lechner B.E."/>
            <person name="Liimatainen K."/>
            <person name="Lipzen A."/>
            <person name="Lukacs Z."/>
            <person name="Mihaltcheva S."/>
            <person name="Morgado L.N."/>
            <person name="Niskanen T."/>
            <person name="Noordeloos M.E."/>
            <person name="Ohm R.A."/>
            <person name="Ortiz-Santana B."/>
            <person name="Ovrebo C."/>
            <person name="Racz N."/>
            <person name="Riley R."/>
            <person name="Savchenko A."/>
            <person name="Shiryaev A."/>
            <person name="Soop K."/>
            <person name="Spirin V."/>
            <person name="Szebenyi C."/>
            <person name="Tomsovsky M."/>
            <person name="Tulloss R.E."/>
            <person name="Uehling J."/>
            <person name="Grigoriev I.V."/>
            <person name="Vagvolgyi C."/>
            <person name="Papp T."/>
            <person name="Martin F.M."/>
            <person name="Miettinen O."/>
            <person name="Hibbett D.S."/>
            <person name="Nagy L.G."/>
        </authorList>
    </citation>
    <scope>NUCLEOTIDE SEQUENCE [LARGE SCALE GENOMIC DNA]</scope>
    <source>
        <strain evidence="2 3">CBS 121175</strain>
    </source>
</reference>
<dbReference type="OrthoDB" id="3928002at2759"/>
<accession>A0A5C3KRR4</accession>
<protein>
    <submittedName>
        <fullName evidence="2">Uncharacterized protein</fullName>
    </submittedName>
</protein>
<dbReference type="Proteomes" id="UP000307440">
    <property type="component" value="Unassembled WGS sequence"/>
</dbReference>
<sequence length="224" mass="24501">MDIIGILGVACGSVAIPLAATATATSVVGISQGVSAQQRAAAGDDSGEADKEDPRLSKFNLLVQSEDQSSSARHLLQNKCIVLRQGKLYLDGADPNYRIFSDGHPFSGFYLDYPAGKKPMGLVSTISREPPELNWIYADRSDGCVKYGNKSASINHIHGAWDWTPDKTRLTLEEWEGFVAVEESPGVFFLAYDQNDDHLASLGEKRRVVECCLQRVLEPPKTEK</sequence>
<gene>
    <name evidence="2" type="ORF">FA15DRAFT_688143</name>
</gene>